<dbReference type="Gene3D" id="3.40.190.150">
    <property type="entry name" value="Bordetella uptake gene, domain 1"/>
    <property type="match status" value="1"/>
</dbReference>
<dbReference type="SUPFAM" id="SSF53850">
    <property type="entry name" value="Periplasmic binding protein-like II"/>
    <property type="match status" value="1"/>
</dbReference>
<dbReference type="PANTHER" id="PTHR42928">
    <property type="entry name" value="TRICARBOXYLATE-BINDING PROTEIN"/>
    <property type="match status" value="1"/>
</dbReference>
<accession>A0ABS4A955</accession>
<dbReference type="RefSeq" id="WP_209377697.1">
    <property type="nucleotide sequence ID" value="NZ_JAGIZB010000001.1"/>
</dbReference>
<evidence type="ECO:0000313" key="2">
    <source>
        <dbReference type="EMBL" id="MBP0443519.1"/>
    </source>
</evidence>
<protein>
    <submittedName>
        <fullName evidence="2">Tripartite tricarboxylate transporter substrate binding protein</fullName>
    </submittedName>
</protein>
<dbReference type="CDD" id="cd07012">
    <property type="entry name" value="PBP2_Bug_TTT"/>
    <property type="match status" value="1"/>
</dbReference>
<dbReference type="PIRSF" id="PIRSF017082">
    <property type="entry name" value="YflP"/>
    <property type="match status" value="1"/>
</dbReference>
<comment type="caution">
    <text evidence="2">The sequence shown here is derived from an EMBL/GenBank/DDBJ whole genome shotgun (WGS) entry which is preliminary data.</text>
</comment>
<organism evidence="2 3">
    <name type="scientific">Pararoseomonas baculiformis</name>
    <dbReference type="NCBI Taxonomy" id="2820812"/>
    <lineage>
        <taxon>Bacteria</taxon>
        <taxon>Pseudomonadati</taxon>
        <taxon>Pseudomonadota</taxon>
        <taxon>Alphaproteobacteria</taxon>
        <taxon>Acetobacterales</taxon>
        <taxon>Acetobacteraceae</taxon>
        <taxon>Pararoseomonas</taxon>
    </lineage>
</organism>
<evidence type="ECO:0000256" key="1">
    <source>
        <dbReference type="ARBA" id="ARBA00006987"/>
    </source>
</evidence>
<keyword evidence="3" id="KW-1185">Reference proteome</keyword>
<sequence length="322" mass="34121">MLNRRHVLAGAGLLALPATRRSALAQEWPNRPVRLIATFAPGGAADQLARDLAQMMGPELGQTVVVENRTGAAGNIGTEQVARATDGHTFLLCSTGPMTYHPILFRSLTFDPLKDFTPIGFAAHSPNILAARKDLGWTRLDQVLDAARAAPGRLNYGSAGSGTTQHLAGELLQEVTGISLTHVPYRGGAPALRDLLGGQLELLVTTGSGANMMREGRITPIATMGSTRLAALPDVPTMHEAGLVNFSATAWYGVVGPAGLPDPVVARMSGALQKALRDPGLAARMRDQTMDVETMTPEAFAAFMTAERQKWKPVAERLAGTM</sequence>
<dbReference type="Gene3D" id="3.40.190.10">
    <property type="entry name" value="Periplasmic binding protein-like II"/>
    <property type="match status" value="1"/>
</dbReference>
<gene>
    <name evidence="2" type="ORF">J8J14_01895</name>
</gene>
<dbReference type="InterPro" id="IPR042100">
    <property type="entry name" value="Bug_dom1"/>
</dbReference>
<evidence type="ECO:0000313" key="3">
    <source>
        <dbReference type="Proteomes" id="UP000681594"/>
    </source>
</evidence>
<dbReference type="Pfam" id="PF03401">
    <property type="entry name" value="TctC"/>
    <property type="match status" value="1"/>
</dbReference>
<name>A0ABS4A955_9PROT</name>
<dbReference type="PANTHER" id="PTHR42928:SF5">
    <property type="entry name" value="BLR1237 PROTEIN"/>
    <property type="match status" value="1"/>
</dbReference>
<reference evidence="2 3" key="1">
    <citation type="submission" date="2021-03" db="EMBL/GenBank/DDBJ databases">
        <authorList>
            <person name="So Y."/>
        </authorList>
    </citation>
    <scope>NUCLEOTIDE SEQUENCE [LARGE SCALE GENOMIC DNA]</scope>
    <source>
        <strain evidence="2 3">SSH11</strain>
    </source>
</reference>
<dbReference type="Proteomes" id="UP000681594">
    <property type="component" value="Unassembled WGS sequence"/>
</dbReference>
<dbReference type="InterPro" id="IPR005064">
    <property type="entry name" value="BUG"/>
</dbReference>
<proteinExistence type="inferred from homology"/>
<dbReference type="EMBL" id="JAGIZB010000001">
    <property type="protein sequence ID" value="MBP0443519.1"/>
    <property type="molecule type" value="Genomic_DNA"/>
</dbReference>
<comment type="similarity">
    <text evidence="1">Belongs to the UPF0065 (bug) family.</text>
</comment>